<dbReference type="PRINTS" id="PR00455">
    <property type="entry name" value="HTHTETR"/>
</dbReference>
<sequence>MARQTHGSNGKGSAALRPKVTDAIVEAVLAELAERGFLGMSMDGVARRAGVGKSALYRRWPSKVEMTADVLSTLSVTEEPAADTGSLEQDVRALLDDILNWLSAPQVRRIYPDLLAEAQRNPMLAEALMDHIGNPRRLRAQAVLDRAAARGELAGNADQDLILDVFGSLIFWRMIALSRPVTPSYLDKVASLILHLARGGTDIAALEPADTDSC</sequence>
<dbReference type="AlphaFoldDB" id="A0A2V4AHE3"/>
<dbReference type="EMBL" id="MASW01000007">
    <property type="protein sequence ID" value="PXY18970.1"/>
    <property type="molecule type" value="Genomic_DNA"/>
</dbReference>
<proteinExistence type="predicted"/>
<keyword evidence="1" id="KW-0805">Transcription regulation</keyword>
<dbReference type="InterPro" id="IPR036271">
    <property type="entry name" value="Tet_transcr_reg_TetR-rel_C_sf"/>
</dbReference>
<evidence type="ECO:0000256" key="1">
    <source>
        <dbReference type="ARBA" id="ARBA00023015"/>
    </source>
</evidence>
<evidence type="ECO:0000313" key="7">
    <source>
        <dbReference type="Proteomes" id="UP000249915"/>
    </source>
</evidence>
<name>A0A2V4AHE3_9PSEU</name>
<organism evidence="6 7">
    <name type="scientific">Prauserella muralis</name>
    <dbReference type="NCBI Taxonomy" id="588067"/>
    <lineage>
        <taxon>Bacteria</taxon>
        <taxon>Bacillati</taxon>
        <taxon>Actinomycetota</taxon>
        <taxon>Actinomycetes</taxon>
        <taxon>Pseudonocardiales</taxon>
        <taxon>Pseudonocardiaceae</taxon>
        <taxon>Prauserella</taxon>
    </lineage>
</organism>
<keyword evidence="3" id="KW-0804">Transcription</keyword>
<evidence type="ECO:0000259" key="5">
    <source>
        <dbReference type="PROSITE" id="PS50977"/>
    </source>
</evidence>
<keyword evidence="7" id="KW-1185">Reference proteome</keyword>
<dbReference type="OrthoDB" id="9796019at2"/>
<evidence type="ECO:0000313" key="6">
    <source>
        <dbReference type="EMBL" id="PXY18970.1"/>
    </source>
</evidence>
<dbReference type="InterPro" id="IPR009057">
    <property type="entry name" value="Homeodomain-like_sf"/>
</dbReference>
<feature type="DNA-binding region" description="H-T-H motif" evidence="4">
    <location>
        <begin position="41"/>
        <end position="60"/>
    </location>
</feature>
<accession>A0A2V4AHE3</accession>
<dbReference type="GO" id="GO:0003700">
    <property type="term" value="F:DNA-binding transcription factor activity"/>
    <property type="evidence" value="ECO:0007669"/>
    <property type="project" value="TreeGrafter"/>
</dbReference>
<dbReference type="Pfam" id="PF16859">
    <property type="entry name" value="TetR_C_11"/>
    <property type="match status" value="1"/>
</dbReference>
<evidence type="ECO:0000256" key="3">
    <source>
        <dbReference type="ARBA" id="ARBA00023163"/>
    </source>
</evidence>
<dbReference type="RefSeq" id="WP_112284900.1">
    <property type="nucleotide sequence ID" value="NZ_MASW01000007.1"/>
</dbReference>
<gene>
    <name evidence="6" type="ORF">BAY60_29550</name>
</gene>
<dbReference type="PANTHER" id="PTHR30055">
    <property type="entry name" value="HTH-TYPE TRANSCRIPTIONAL REGULATOR RUTR"/>
    <property type="match status" value="1"/>
</dbReference>
<protein>
    <submittedName>
        <fullName evidence="6">TetR family transcriptional regulator</fullName>
    </submittedName>
</protein>
<dbReference type="InterPro" id="IPR001647">
    <property type="entry name" value="HTH_TetR"/>
</dbReference>
<evidence type="ECO:0000256" key="4">
    <source>
        <dbReference type="PROSITE-ProRule" id="PRU00335"/>
    </source>
</evidence>
<feature type="domain" description="HTH tetR-type" evidence="5">
    <location>
        <begin position="18"/>
        <end position="78"/>
    </location>
</feature>
<dbReference type="SUPFAM" id="SSF48498">
    <property type="entry name" value="Tetracyclin repressor-like, C-terminal domain"/>
    <property type="match status" value="1"/>
</dbReference>
<dbReference type="SUPFAM" id="SSF46689">
    <property type="entry name" value="Homeodomain-like"/>
    <property type="match status" value="1"/>
</dbReference>
<dbReference type="PROSITE" id="PS50977">
    <property type="entry name" value="HTH_TETR_2"/>
    <property type="match status" value="1"/>
</dbReference>
<dbReference type="InterPro" id="IPR050109">
    <property type="entry name" value="HTH-type_TetR-like_transc_reg"/>
</dbReference>
<dbReference type="GO" id="GO:0000976">
    <property type="term" value="F:transcription cis-regulatory region binding"/>
    <property type="evidence" value="ECO:0007669"/>
    <property type="project" value="TreeGrafter"/>
</dbReference>
<keyword evidence="2 4" id="KW-0238">DNA-binding</keyword>
<evidence type="ECO:0000256" key="2">
    <source>
        <dbReference type="ARBA" id="ARBA00023125"/>
    </source>
</evidence>
<dbReference type="PANTHER" id="PTHR30055:SF148">
    <property type="entry name" value="TETR-FAMILY TRANSCRIPTIONAL REGULATOR"/>
    <property type="match status" value="1"/>
</dbReference>
<dbReference type="Gene3D" id="1.10.357.10">
    <property type="entry name" value="Tetracycline Repressor, domain 2"/>
    <property type="match status" value="1"/>
</dbReference>
<reference evidence="6 7" key="1">
    <citation type="submission" date="2016-07" db="EMBL/GenBank/DDBJ databases">
        <title>Draft genome sequence of Prauserella muralis DSM 45305, isolated from a mould-covered wall in an indoor environment.</title>
        <authorList>
            <person name="Ruckert C."/>
            <person name="Albersmeier A."/>
            <person name="Jiang C.-L."/>
            <person name="Jiang Y."/>
            <person name="Kalinowski J."/>
            <person name="Schneider O."/>
            <person name="Winkler A."/>
            <person name="Zotchev S.B."/>
        </authorList>
    </citation>
    <scope>NUCLEOTIDE SEQUENCE [LARGE SCALE GENOMIC DNA]</scope>
    <source>
        <strain evidence="6 7">DSM 45305</strain>
    </source>
</reference>
<comment type="caution">
    <text evidence="6">The sequence shown here is derived from an EMBL/GenBank/DDBJ whole genome shotgun (WGS) entry which is preliminary data.</text>
</comment>
<dbReference type="InterPro" id="IPR011075">
    <property type="entry name" value="TetR_C"/>
</dbReference>
<dbReference type="Gene3D" id="1.10.10.60">
    <property type="entry name" value="Homeodomain-like"/>
    <property type="match status" value="1"/>
</dbReference>
<dbReference type="Proteomes" id="UP000249915">
    <property type="component" value="Unassembled WGS sequence"/>
</dbReference>
<dbReference type="Pfam" id="PF00440">
    <property type="entry name" value="TetR_N"/>
    <property type="match status" value="1"/>
</dbReference>